<evidence type="ECO:0000256" key="5">
    <source>
        <dbReference type="SAM" id="MobiDB-lite"/>
    </source>
</evidence>
<evidence type="ECO:0000313" key="6">
    <source>
        <dbReference type="EMBL" id="KAF1816083.1"/>
    </source>
</evidence>
<accession>A0A6G1GDG8</accession>
<keyword evidence="3" id="KW-0677">Repeat</keyword>
<dbReference type="GeneID" id="54417883"/>
<dbReference type="InterPro" id="IPR036322">
    <property type="entry name" value="WD40_repeat_dom_sf"/>
</dbReference>
<dbReference type="Gene3D" id="2.130.10.10">
    <property type="entry name" value="YVTN repeat-like/Quinoprotein amine dehydrogenase"/>
    <property type="match status" value="1"/>
</dbReference>
<dbReference type="RefSeq" id="XP_033537714.1">
    <property type="nucleotide sequence ID" value="XM_033677313.1"/>
</dbReference>
<dbReference type="OrthoDB" id="1667587at2759"/>
<dbReference type="SMART" id="SM00320">
    <property type="entry name" value="WD40"/>
    <property type="match status" value="2"/>
</dbReference>
<organism evidence="6">
    <name type="scientific">Eremomyces bilateralis CBS 781.70</name>
    <dbReference type="NCBI Taxonomy" id="1392243"/>
    <lineage>
        <taxon>Eukaryota</taxon>
        <taxon>Fungi</taxon>
        <taxon>Dikarya</taxon>
        <taxon>Ascomycota</taxon>
        <taxon>Pezizomycotina</taxon>
        <taxon>Dothideomycetes</taxon>
        <taxon>Dothideomycetes incertae sedis</taxon>
        <taxon>Eremomycetales</taxon>
        <taxon>Eremomycetaceae</taxon>
        <taxon>Eremomyces</taxon>
    </lineage>
</organism>
<sequence length="386" mass="42998">MMNTRHPINQALGPVVNNVLFNDTWEVFTAALEDGYRMYETKTCENLADVEFDGGLGHVRLLRRTQYIILVGGGKNPQFPPNRIQVINNITGKIFLFMEFGATVLGVRLSGEYLVVIFEGGMTLYTFKDRPELLQSLDTASNPLGLCCLGKRLYAFPASTSGQIRLVDLKTRNVSIIPAHNSALQAISLSNDEEILVSASKTGTLIRVWSTSNCSKLAELRRGVEYSTIFSLAISPSNKYLAVTSDKSTLHIFDLEEVLSPGANTEAVRQRSGSATKRPSETQQKYGLLAQIPGMPRLFSDHYSFATAHFESVDEEEEFVGAMKNKREWCGPGIKPVKGLIGWTTDEDLHVVGAGFDARWEKYAIRVGAENKRTCVRLGWRRYMDL</sequence>
<dbReference type="GO" id="GO:0005774">
    <property type="term" value="C:vacuolar membrane"/>
    <property type="evidence" value="ECO:0007669"/>
    <property type="project" value="UniProtKB-SubCell"/>
</dbReference>
<evidence type="ECO:0000256" key="3">
    <source>
        <dbReference type="ARBA" id="ARBA00022737"/>
    </source>
</evidence>
<keyword evidence="7" id="KW-1185">Reference proteome</keyword>
<dbReference type="SUPFAM" id="SSF50978">
    <property type="entry name" value="WD40 repeat-like"/>
    <property type="match status" value="1"/>
</dbReference>
<feature type="region of interest" description="Disordered" evidence="5">
    <location>
        <begin position="264"/>
        <end position="283"/>
    </location>
</feature>
<keyword evidence="2" id="KW-0853">WD repeat</keyword>
<dbReference type="Pfam" id="PF21032">
    <property type="entry name" value="PROPPIN"/>
    <property type="match status" value="1"/>
</dbReference>
<evidence type="ECO:0000256" key="1">
    <source>
        <dbReference type="ARBA" id="ARBA00004148"/>
    </source>
</evidence>
<dbReference type="EMBL" id="ML975150">
    <property type="protein sequence ID" value="KAF1816083.1"/>
    <property type="molecule type" value="Genomic_DNA"/>
</dbReference>
<comment type="similarity">
    <text evidence="4">Belongs to the WD repeat PROPPIN family.</text>
</comment>
<dbReference type="InterPro" id="IPR001680">
    <property type="entry name" value="WD40_rpt"/>
</dbReference>
<evidence type="ECO:0000256" key="4">
    <source>
        <dbReference type="ARBA" id="ARBA00025740"/>
    </source>
</evidence>
<name>A0A6G1GDG8_9PEZI</name>
<dbReference type="Proteomes" id="UP000504638">
    <property type="component" value="Unplaced"/>
</dbReference>
<reference evidence="8" key="2">
    <citation type="submission" date="2020-04" db="EMBL/GenBank/DDBJ databases">
        <authorList>
            <consortium name="NCBI Genome Project"/>
        </authorList>
    </citation>
    <scope>NUCLEOTIDE SEQUENCE</scope>
    <source>
        <strain evidence="8">CBS 781.70</strain>
    </source>
</reference>
<proteinExistence type="inferred from homology"/>
<gene>
    <name evidence="6 8" type="ORF">P152DRAFT_427844</name>
</gene>
<reference evidence="8" key="3">
    <citation type="submission" date="2025-04" db="UniProtKB">
        <authorList>
            <consortium name="RefSeq"/>
        </authorList>
    </citation>
    <scope>IDENTIFICATION</scope>
    <source>
        <strain evidence="8">CBS 781.70</strain>
    </source>
</reference>
<protein>
    <submittedName>
        <fullName evidence="6 8">YVTN repeat-like/Quino protein amine dehydrogenase</fullName>
    </submittedName>
</protein>
<feature type="compositionally biased region" description="Polar residues" evidence="5">
    <location>
        <begin position="271"/>
        <end position="283"/>
    </location>
</feature>
<dbReference type="InterPro" id="IPR048720">
    <property type="entry name" value="PROPPIN"/>
</dbReference>
<evidence type="ECO:0000313" key="7">
    <source>
        <dbReference type="Proteomes" id="UP000504638"/>
    </source>
</evidence>
<comment type="subcellular location">
    <subcellularLocation>
        <location evidence="1">Vacuole membrane</location>
        <topology evidence="1">Peripheral membrane protein</topology>
    </subcellularLocation>
</comment>
<dbReference type="AlphaFoldDB" id="A0A6G1GDG8"/>
<evidence type="ECO:0000256" key="2">
    <source>
        <dbReference type="ARBA" id="ARBA00022574"/>
    </source>
</evidence>
<dbReference type="PANTHER" id="PTHR11227">
    <property type="entry name" value="WD-REPEAT PROTEIN INTERACTING WITH PHOSPHOINOSIDES WIPI -RELATED"/>
    <property type="match status" value="1"/>
</dbReference>
<reference evidence="6 8" key="1">
    <citation type="submission" date="2020-01" db="EMBL/GenBank/DDBJ databases">
        <authorList>
            <consortium name="DOE Joint Genome Institute"/>
            <person name="Haridas S."/>
            <person name="Albert R."/>
            <person name="Binder M."/>
            <person name="Bloem J."/>
            <person name="Labutti K."/>
            <person name="Salamov A."/>
            <person name="Andreopoulos B."/>
            <person name="Baker S.E."/>
            <person name="Barry K."/>
            <person name="Bills G."/>
            <person name="Bluhm B.H."/>
            <person name="Cannon C."/>
            <person name="Castanera R."/>
            <person name="Culley D.E."/>
            <person name="Daum C."/>
            <person name="Ezra D."/>
            <person name="Gonzalez J.B."/>
            <person name="Henrissat B."/>
            <person name="Kuo A."/>
            <person name="Liang C."/>
            <person name="Lipzen A."/>
            <person name="Lutzoni F."/>
            <person name="Magnuson J."/>
            <person name="Mondo S."/>
            <person name="Nolan M."/>
            <person name="Ohm R."/>
            <person name="Pangilinan J."/>
            <person name="Park H.-J."/>
            <person name="Ramirez L."/>
            <person name="Alfaro M."/>
            <person name="Sun H."/>
            <person name="Tritt A."/>
            <person name="Yoshinaga Y."/>
            <person name="Zwiers L.-H."/>
            <person name="Turgeon B.G."/>
            <person name="Goodwin S.B."/>
            <person name="Spatafora J.W."/>
            <person name="Crous P.W."/>
            <person name="Grigoriev I.V."/>
        </authorList>
    </citation>
    <scope>NUCLEOTIDE SEQUENCE</scope>
    <source>
        <strain evidence="6 8">CBS 781.70</strain>
    </source>
</reference>
<dbReference type="InterPro" id="IPR015943">
    <property type="entry name" value="WD40/YVTN_repeat-like_dom_sf"/>
</dbReference>
<evidence type="ECO:0000313" key="8">
    <source>
        <dbReference type="RefSeq" id="XP_033537714.1"/>
    </source>
</evidence>